<accession>A0A931E308</accession>
<dbReference type="PANTHER" id="PTHR11261:SF3">
    <property type="entry name" value="RETINOL-BINDING PROTEIN 3"/>
    <property type="match status" value="1"/>
</dbReference>
<dbReference type="RefSeq" id="WP_196990164.1">
    <property type="nucleotide sequence ID" value="NZ_JADWYR010000001.1"/>
</dbReference>
<dbReference type="SUPFAM" id="SSF52096">
    <property type="entry name" value="ClpP/crotonase"/>
    <property type="match status" value="1"/>
</dbReference>
<feature type="chain" id="PRO_5037531247" description="Tail specific protease domain-containing protein" evidence="1">
    <location>
        <begin position="19"/>
        <end position="759"/>
    </location>
</feature>
<dbReference type="Gene3D" id="3.90.226.10">
    <property type="entry name" value="2-enoyl-CoA Hydratase, Chain A, domain 1"/>
    <property type="match status" value="1"/>
</dbReference>
<keyword evidence="4" id="KW-1185">Reference proteome</keyword>
<dbReference type="Proteomes" id="UP000628448">
    <property type="component" value="Unassembled WGS sequence"/>
</dbReference>
<dbReference type="GO" id="GO:0006508">
    <property type="term" value="P:proteolysis"/>
    <property type="evidence" value="ECO:0007669"/>
    <property type="project" value="InterPro"/>
</dbReference>
<evidence type="ECO:0000313" key="3">
    <source>
        <dbReference type="EMBL" id="MBG9376143.1"/>
    </source>
</evidence>
<comment type="caution">
    <text evidence="3">The sequence shown here is derived from an EMBL/GenBank/DDBJ whole genome shotgun (WGS) entry which is preliminary data.</text>
</comment>
<dbReference type="InterPro" id="IPR005151">
    <property type="entry name" value="Tail-specific_protease"/>
</dbReference>
<gene>
    <name evidence="3" type="ORF">I5907_07850</name>
</gene>
<sequence length="759" mass="85407">MRKFFLLLIISLPFTTFAQKNYSNAEIQRLAELGKVWGMLHNFSPAMARGTIATDSLITDVAEALANDPSAETLKSGLSKMLAKLHDPLTHVMHDANTTVTIFTESDSIPSYYELEGDVIYIAYPTGFAVYDTAKKLPWMNLKNLARYKGIVLDLRNKNNENGDYAFTEKYGAEILNSIIDDQLRLPMSQFRYQAGFLDQKDQTVGNNVYSAGWYTTAADIFPSHKKETVIKSNICFVVNKFTGGELLAYIIALQSAGKCKIIFEGNAEDYTNGIAIDYVTDIDSVKLKIRVGDLLTKNGNIIGGPDLIMPEISDKKTFFDQCTRLTLNTTPDKKDVGAALYIHPYPTLHEKDMFVPVGLRLFGLYNYWNAIRYFNPNMHLIKQSWDSVLTEFIPRFINATDSATYYFTIRDLGSRIHDSHGFFGRLPAMPGVTAQFGFTVPLSIKSIDNRYYIVAKDTAQQLKDFWLWDEVTHIDGIPVNTYKQKFRTRFAASNEWTFERDVTGRILLSGAKNSIVQLSIQRKGRQIIIPATRSRSDFYPDYKTINFYNKHKDIEILPGNIGYVNMDILNTDRIDKLFDTLMHTKAIVFDIRNYPNGTAWSIVPRLAVHDSVAVKFGKPYVTYESIYLQPQVTVKTDYFIVDADKTKPPYKGKIIMLCNAETQSQAEYTIMMFQGAAGKRVTVIGSPTAGADGNVTSITLPGGFQTYFSGMEVLYPDGKLTQQCGIRIDIPAKPTPAGLQAGKDEVLERAITFIETGK</sequence>
<dbReference type="Pfam" id="PF03572">
    <property type="entry name" value="Peptidase_S41"/>
    <property type="match status" value="1"/>
</dbReference>
<evidence type="ECO:0000259" key="2">
    <source>
        <dbReference type="Pfam" id="PF03572"/>
    </source>
</evidence>
<dbReference type="InterPro" id="IPR029045">
    <property type="entry name" value="ClpP/crotonase-like_dom_sf"/>
</dbReference>
<keyword evidence="1" id="KW-0732">Signal</keyword>
<protein>
    <recommendedName>
        <fullName evidence="2">Tail specific protease domain-containing protein</fullName>
    </recommendedName>
</protein>
<dbReference type="AlphaFoldDB" id="A0A931E308"/>
<organism evidence="3 4">
    <name type="scientific">Panacibacter microcysteis</name>
    <dbReference type="NCBI Taxonomy" id="2793269"/>
    <lineage>
        <taxon>Bacteria</taxon>
        <taxon>Pseudomonadati</taxon>
        <taxon>Bacteroidota</taxon>
        <taxon>Chitinophagia</taxon>
        <taxon>Chitinophagales</taxon>
        <taxon>Chitinophagaceae</taxon>
        <taxon>Panacibacter</taxon>
    </lineage>
</organism>
<dbReference type="PANTHER" id="PTHR11261">
    <property type="entry name" value="INTERPHOTORECEPTOR RETINOID-BINDING PROTEIN"/>
    <property type="match status" value="1"/>
</dbReference>
<name>A0A931E308_9BACT</name>
<feature type="domain" description="Tail specific protease" evidence="2">
    <location>
        <begin position="561"/>
        <end position="732"/>
    </location>
</feature>
<dbReference type="GO" id="GO:0008236">
    <property type="term" value="F:serine-type peptidase activity"/>
    <property type="evidence" value="ECO:0007669"/>
    <property type="project" value="InterPro"/>
</dbReference>
<evidence type="ECO:0000313" key="4">
    <source>
        <dbReference type="Proteomes" id="UP000628448"/>
    </source>
</evidence>
<reference evidence="3" key="1">
    <citation type="submission" date="2020-11" db="EMBL/GenBank/DDBJ databases">
        <title>Bacterial whole genome sequence for Panacibacter sp. DH6.</title>
        <authorList>
            <person name="Le V."/>
            <person name="Ko S."/>
            <person name="Ahn C.-Y."/>
            <person name="Oh H.-M."/>
        </authorList>
    </citation>
    <scope>NUCLEOTIDE SEQUENCE</scope>
    <source>
        <strain evidence="3">DH6</strain>
    </source>
</reference>
<proteinExistence type="predicted"/>
<feature type="signal peptide" evidence="1">
    <location>
        <begin position="1"/>
        <end position="18"/>
    </location>
</feature>
<dbReference type="EMBL" id="JADWYR010000001">
    <property type="protein sequence ID" value="MBG9376143.1"/>
    <property type="molecule type" value="Genomic_DNA"/>
</dbReference>
<evidence type="ECO:0000256" key="1">
    <source>
        <dbReference type="SAM" id="SignalP"/>
    </source>
</evidence>